<dbReference type="NCBIfam" id="NF002849">
    <property type="entry name" value="PRK03113.1"/>
    <property type="match status" value="1"/>
</dbReference>
<evidence type="ECO:0000256" key="13">
    <source>
        <dbReference type="SAM" id="Phobius"/>
    </source>
</evidence>
<keyword evidence="4 12" id="KW-0812">Transmembrane</keyword>
<feature type="transmembrane region" description="Helical" evidence="13">
    <location>
        <begin position="42"/>
        <end position="60"/>
    </location>
</feature>
<evidence type="ECO:0000313" key="14">
    <source>
        <dbReference type="EMBL" id="OZU87937.1"/>
    </source>
</evidence>
<keyword evidence="5 12" id="KW-0249">Electron transport</keyword>
<keyword evidence="12" id="KW-1003">Cell membrane</keyword>
<comment type="caution">
    <text evidence="14">The sequence shown here is derived from an EMBL/GenBank/DDBJ whole genome shotgun (WGS) entry which is preliminary data.</text>
</comment>
<evidence type="ECO:0000256" key="4">
    <source>
        <dbReference type="ARBA" id="ARBA00022692"/>
    </source>
</evidence>
<feature type="transmembrane region" description="Helical" evidence="13">
    <location>
        <begin position="112"/>
        <end position="137"/>
    </location>
</feature>
<reference evidence="14 15" key="1">
    <citation type="submission" date="2017-08" db="EMBL/GenBank/DDBJ databases">
        <title>Virgibacillus indicus sp. nov. and Virgibacillus profoundi sp. nov, two moderately halophilic bacteria isolated from marine sediment by using the Microfluidic Streak Plate.</title>
        <authorList>
            <person name="Xu B."/>
            <person name="Hu B."/>
            <person name="Wang J."/>
            <person name="Zhu Y."/>
            <person name="Huang L."/>
            <person name="Du W."/>
            <person name="Huang Y."/>
        </authorList>
    </citation>
    <scope>NUCLEOTIDE SEQUENCE [LARGE SCALE GENOMIC DNA]</scope>
    <source>
        <strain evidence="14 15">IO3-P2-C2</strain>
    </source>
</reference>
<name>A0A265N7Y5_9BACI</name>
<keyword evidence="7 12" id="KW-0560">Oxidoreductase</keyword>
<protein>
    <recommendedName>
        <fullName evidence="12">Probable disulfide formation protein</fullName>
    </recommendedName>
    <alternativeName>
        <fullName evidence="12">Disulfide oxidoreductase</fullName>
    </alternativeName>
    <alternativeName>
        <fullName evidence="12">Thiol-disulfide oxidoreductase</fullName>
    </alternativeName>
</protein>
<evidence type="ECO:0000256" key="2">
    <source>
        <dbReference type="ARBA" id="ARBA00007602"/>
    </source>
</evidence>
<dbReference type="GO" id="GO:0005886">
    <property type="term" value="C:plasma membrane"/>
    <property type="evidence" value="ECO:0007669"/>
    <property type="project" value="UniProtKB-SubCell"/>
</dbReference>
<comment type="caution">
    <text evidence="12">Lacks conserved residue(s) required for the propagation of feature annotation.</text>
</comment>
<dbReference type="GO" id="GO:0015035">
    <property type="term" value="F:protein-disulfide reductase activity"/>
    <property type="evidence" value="ECO:0007669"/>
    <property type="project" value="UniProtKB-UniRule"/>
</dbReference>
<dbReference type="InterPro" id="IPR003752">
    <property type="entry name" value="DiS_bond_form_DsbB/BdbC"/>
</dbReference>
<evidence type="ECO:0000256" key="1">
    <source>
        <dbReference type="ARBA" id="ARBA00004141"/>
    </source>
</evidence>
<keyword evidence="11 12" id="KW-0676">Redox-active center</keyword>
<dbReference type="SUPFAM" id="SSF158442">
    <property type="entry name" value="DsbB-like"/>
    <property type="match status" value="1"/>
</dbReference>
<evidence type="ECO:0000256" key="6">
    <source>
        <dbReference type="ARBA" id="ARBA00022989"/>
    </source>
</evidence>
<evidence type="ECO:0000256" key="11">
    <source>
        <dbReference type="ARBA" id="ARBA00023284"/>
    </source>
</evidence>
<sequence length="147" mass="16497">MKELTKRAENLLLLIWVQSFIALAGSLFYSEVMGYVPCELCWIQRILMYPLVVIYGLAAIKKEVSMALPGLILSGIGMFVSTYHYLVQKLPALQDTGDACGLIPCNLTYVNYFGFITIPFLAGIAFIVIFILHLMLLKEDVQKVTKL</sequence>
<keyword evidence="3 12" id="KW-0813">Transport</keyword>
<gene>
    <name evidence="12" type="primary">bdbC</name>
    <name evidence="14" type="ORF">CIL03_14645</name>
</gene>
<dbReference type="RefSeq" id="WP_094886625.1">
    <property type="nucleotide sequence ID" value="NZ_NPMS01000007.1"/>
</dbReference>
<proteinExistence type="inferred from homology"/>
<dbReference type="PANTHER" id="PTHR43469">
    <property type="entry name" value="DISULFIDE FORMATION PROTEIN-RELATED"/>
    <property type="match status" value="1"/>
</dbReference>
<dbReference type="EMBL" id="NPMS01000007">
    <property type="protein sequence ID" value="OZU87937.1"/>
    <property type="molecule type" value="Genomic_DNA"/>
</dbReference>
<dbReference type="AlphaFoldDB" id="A0A265N7Y5"/>
<dbReference type="HAMAP" id="MF_00287">
    <property type="entry name" value="BdbC"/>
    <property type="match status" value="1"/>
</dbReference>
<dbReference type="OrthoDB" id="158402at2"/>
<feature type="transmembrane region" description="Helical" evidence="13">
    <location>
        <begin position="12"/>
        <end position="30"/>
    </location>
</feature>
<keyword evidence="10 12" id="KW-0143">Chaperone</keyword>
<evidence type="ECO:0000256" key="8">
    <source>
        <dbReference type="ARBA" id="ARBA00023136"/>
    </source>
</evidence>
<dbReference type="InterPro" id="IPR012187">
    <property type="entry name" value="Disulphide_bond_form_BdbC"/>
</dbReference>
<dbReference type="Pfam" id="PF02600">
    <property type="entry name" value="DsbB"/>
    <property type="match status" value="1"/>
</dbReference>
<dbReference type="PANTHER" id="PTHR43469:SF1">
    <property type="entry name" value="SPBETA PROPHAGE-DERIVED DISULFIDE BOND FORMATION PROTEIN B"/>
    <property type="match status" value="1"/>
</dbReference>
<dbReference type="GO" id="GO:0006457">
    <property type="term" value="P:protein folding"/>
    <property type="evidence" value="ECO:0007669"/>
    <property type="project" value="InterPro"/>
</dbReference>
<evidence type="ECO:0000256" key="10">
    <source>
        <dbReference type="ARBA" id="ARBA00023186"/>
    </source>
</evidence>
<comment type="subcellular location">
    <subcellularLocation>
        <location evidence="12">Cell membrane</location>
        <topology evidence="12">Multi-pass membrane protein</topology>
    </subcellularLocation>
    <subcellularLocation>
        <location evidence="1">Membrane</location>
        <topology evidence="1">Multi-pass membrane protein</topology>
    </subcellularLocation>
</comment>
<dbReference type="InterPro" id="IPR023380">
    <property type="entry name" value="DsbB-like_sf"/>
</dbReference>
<comment type="similarity">
    <text evidence="2 12">Belongs to the DsbB family. BdbC subfamily.</text>
</comment>
<feature type="disulfide bond" description="Redox-active" evidence="12">
    <location>
        <begin position="38"/>
        <end position="41"/>
    </location>
</feature>
<dbReference type="Gene3D" id="1.20.1550.10">
    <property type="entry name" value="DsbB-like"/>
    <property type="match status" value="1"/>
</dbReference>
<evidence type="ECO:0000256" key="5">
    <source>
        <dbReference type="ARBA" id="ARBA00022982"/>
    </source>
</evidence>
<keyword evidence="6 12" id="KW-1133">Transmembrane helix</keyword>
<keyword evidence="8 12" id="KW-0472">Membrane</keyword>
<evidence type="ECO:0000256" key="3">
    <source>
        <dbReference type="ARBA" id="ARBA00022448"/>
    </source>
</evidence>
<evidence type="ECO:0000313" key="15">
    <source>
        <dbReference type="Proteomes" id="UP000216498"/>
    </source>
</evidence>
<keyword evidence="15" id="KW-1185">Reference proteome</keyword>
<evidence type="ECO:0000256" key="9">
    <source>
        <dbReference type="ARBA" id="ARBA00023157"/>
    </source>
</evidence>
<keyword evidence="9 12" id="KW-1015">Disulfide bond</keyword>
<evidence type="ECO:0000256" key="7">
    <source>
        <dbReference type="ARBA" id="ARBA00023002"/>
    </source>
</evidence>
<comment type="function">
    <text evidence="12">Required for disulfide bond formation in some proteins.</text>
</comment>
<accession>A0A265N7Y5</accession>
<organism evidence="14 15">
    <name type="scientific">Virgibacillus indicus</name>
    <dbReference type="NCBI Taxonomy" id="2024554"/>
    <lineage>
        <taxon>Bacteria</taxon>
        <taxon>Bacillati</taxon>
        <taxon>Bacillota</taxon>
        <taxon>Bacilli</taxon>
        <taxon>Bacillales</taxon>
        <taxon>Bacillaceae</taxon>
        <taxon>Virgibacillus</taxon>
    </lineage>
</organism>
<dbReference type="PIRSF" id="PIRSF036659">
    <property type="entry name" value="BdbC"/>
    <property type="match status" value="1"/>
</dbReference>
<evidence type="ECO:0000256" key="12">
    <source>
        <dbReference type="HAMAP-Rule" id="MF_00287"/>
    </source>
</evidence>
<dbReference type="Proteomes" id="UP000216498">
    <property type="component" value="Unassembled WGS sequence"/>
</dbReference>
<feature type="transmembrane region" description="Helical" evidence="13">
    <location>
        <begin position="67"/>
        <end position="86"/>
    </location>
</feature>